<dbReference type="Gene3D" id="1.10.287.950">
    <property type="entry name" value="Methyl-accepting chemotaxis protein"/>
    <property type="match status" value="1"/>
</dbReference>
<evidence type="ECO:0000256" key="5">
    <source>
        <dbReference type="SAM" id="MobiDB-lite"/>
    </source>
</evidence>
<dbReference type="PROSITE" id="PS50885">
    <property type="entry name" value="HAMP"/>
    <property type="match status" value="2"/>
</dbReference>
<keyword evidence="10" id="KW-1185">Reference proteome</keyword>
<evidence type="ECO:0000313" key="10">
    <source>
        <dbReference type="Proteomes" id="UP000316801"/>
    </source>
</evidence>
<dbReference type="InterPro" id="IPR007891">
    <property type="entry name" value="CHASE3"/>
</dbReference>
<keyword evidence="6" id="KW-1133">Transmembrane helix</keyword>
<name>A0A549TBS8_9HYPH</name>
<comment type="subcellular location">
    <subcellularLocation>
        <location evidence="1">Membrane</location>
    </subcellularLocation>
</comment>
<reference evidence="9 10" key="1">
    <citation type="submission" date="2019-07" db="EMBL/GenBank/DDBJ databases">
        <title>Ln-dependent methylotrophs.</title>
        <authorList>
            <person name="Tani A."/>
        </authorList>
    </citation>
    <scope>NUCLEOTIDE SEQUENCE [LARGE SCALE GENOMIC DNA]</scope>
    <source>
        <strain evidence="9 10">SM12</strain>
    </source>
</reference>
<evidence type="ECO:0000259" key="7">
    <source>
        <dbReference type="PROSITE" id="PS50111"/>
    </source>
</evidence>
<dbReference type="EMBL" id="VJMG01000021">
    <property type="protein sequence ID" value="TRL39341.1"/>
    <property type="molecule type" value="Genomic_DNA"/>
</dbReference>
<feature type="domain" description="Methyl-accepting transducer" evidence="7">
    <location>
        <begin position="349"/>
        <end position="578"/>
    </location>
</feature>
<dbReference type="SUPFAM" id="SSF158472">
    <property type="entry name" value="HAMP domain-like"/>
    <property type="match status" value="1"/>
</dbReference>
<dbReference type="Pfam" id="PF05227">
    <property type="entry name" value="CHASE3"/>
    <property type="match status" value="1"/>
</dbReference>
<evidence type="ECO:0000313" key="9">
    <source>
        <dbReference type="EMBL" id="TRL39341.1"/>
    </source>
</evidence>
<dbReference type="CDD" id="cd11386">
    <property type="entry name" value="MCP_signal"/>
    <property type="match status" value="1"/>
</dbReference>
<evidence type="ECO:0000259" key="8">
    <source>
        <dbReference type="PROSITE" id="PS50885"/>
    </source>
</evidence>
<keyword evidence="2" id="KW-0145">Chemotaxis</keyword>
<dbReference type="InterPro" id="IPR003660">
    <property type="entry name" value="HAMP_dom"/>
</dbReference>
<keyword evidence="6" id="KW-0472">Membrane</keyword>
<dbReference type="PANTHER" id="PTHR43531:SF11">
    <property type="entry name" value="METHYL-ACCEPTING CHEMOTAXIS PROTEIN 3"/>
    <property type="match status" value="1"/>
</dbReference>
<sequence length="685" mass="71969">MSLKNLSLNKKLISTFLALMSVCLLASAMVYWQGLKSSQASRDQAQAQAIAAAVSLALEGQLEEGMSQRGYLMSGSDDMLRSVRTARDSVVTALTEARKQASDFPALVSTIDDMRRASDAFHQEVVEPQIKARQDKGGDAVAALTSAAGNSASQMAAFRAAATRLKAQVAELMQQTLARQEAAHTSLLLTLLVGGAVAGVISVGLIALLSRAIVSPIVGMTEAMSELAAGKHDITVPALDRGDEVGKMAKAVAVFKDAAIEKLRLSRETDEMRQTSDRERQTNDARKAHEAAEIEFAMNGLAGGLSNLAEGNVAYRIDKPFAPHLDRLRVDFNQALEKLQDAMQGVGRNASAINAGAAEIRAATDDLAKRTERQAASVEQTAAAVEQVTTTVRDSAKRAEDVGQRVERARQSAERSGNVVRRAVAAMEGISKSSHEIINIISVIDDIAFQTNLLALNAGVEAARAGEAGKGFAVVAQEVRELAQRSANAAKEIKGLITNSSQQVDAGVALVGETGEALQAIVTEVLEINENIQAIVVSSREQSTGLQEINTAISAMDQNTQQNAAMVEEQTAASHALAREAGELDTLLRQFRLGSGAGAPLERPAFSSPRTTPAAGLAARGTAPQTAARPVSPPAARPATARGPVAAPASARPVASPAGALRNKLSQAFGTSAPASRPAENWEEF</sequence>
<dbReference type="SMART" id="SM00304">
    <property type="entry name" value="HAMP"/>
    <property type="match status" value="2"/>
</dbReference>
<organism evidence="9 10">
    <name type="scientific">Rhizobium straminoryzae</name>
    <dbReference type="NCBI Taxonomy" id="1387186"/>
    <lineage>
        <taxon>Bacteria</taxon>
        <taxon>Pseudomonadati</taxon>
        <taxon>Pseudomonadota</taxon>
        <taxon>Alphaproteobacteria</taxon>
        <taxon>Hyphomicrobiales</taxon>
        <taxon>Rhizobiaceae</taxon>
        <taxon>Rhizobium/Agrobacterium group</taxon>
        <taxon>Rhizobium</taxon>
    </lineage>
</organism>
<dbReference type="InterPro" id="IPR004090">
    <property type="entry name" value="Chemotax_Me-accpt_rcpt"/>
</dbReference>
<dbReference type="SUPFAM" id="SSF58104">
    <property type="entry name" value="Methyl-accepting chemotaxis protein (MCP) signaling domain"/>
    <property type="match status" value="1"/>
</dbReference>
<dbReference type="Gene3D" id="6.10.340.10">
    <property type="match status" value="1"/>
</dbReference>
<dbReference type="PANTHER" id="PTHR43531">
    <property type="entry name" value="PROTEIN ICFG"/>
    <property type="match status" value="1"/>
</dbReference>
<comment type="similarity">
    <text evidence="3">Belongs to the methyl-accepting chemotaxis (MCP) protein family.</text>
</comment>
<accession>A0A549TBS8</accession>
<dbReference type="FunFam" id="1.10.287.950:FF:000001">
    <property type="entry name" value="Methyl-accepting chemotaxis sensory transducer"/>
    <property type="match status" value="1"/>
</dbReference>
<dbReference type="GO" id="GO:0007165">
    <property type="term" value="P:signal transduction"/>
    <property type="evidence" value="ECO:0007669"/>
    <property type="project" value="UniProtKB-KW"/>
</dbReference>
<dbReference type="PROSITE" id="PS50111">
    <property type="entry name" value="CHEMOTAXIS_TRANSDUC_2"/>
    <property type="match status" value="1"/>
</dbReference>
<dbReference type="InterPro" id="IPR004089">
    <property type="entry name" value="MCPsignal_dom"/>
</dbReference>
<feature type="region of interest" description="Disordered" evidence="5">
    <location>
        <begin position="598"/>
        <end position="685"/>
    </location>
</feature>
<dbReference type="InterPro" id="IPR051310">
    <property type="entry name" value="MCP_chemotaxis"/>
</dbReference>
<feature type="compositionally biased region" description="Low complexity" evidence="5">
    <location>
        <begin position="637"/>
        <end position="660"/>
    </location>
</feature>
<dbReference type="Pfam" id="PF00015">
    <property type="entry name" value="MCPsignal"/>
    <property type="match status" value="1"/>
</dbReference>
<gene>
    <name evidence="9" type="ORF">FNA46_09340</name>
</gene>
<proteinExistence type="inferred from homology"/>
<evidence type="ECO:0000256" key="6">
    <source>
        <dbReference type="SAM" id="Phobius"/>
    </source>
</evidence>
<dbReference type="SMART" id="SM00283">
    <property type="entry name" value="MA"/>
    <property type="match status" value="1"/>
</dbReference>
<dbReference type="GO" id="GO:0006935">
    <property type="term" value="P:chemotaxis"/>
    <property type="evidence" value="ECO:0007669"/>
    <property type="project" value="UniProtKB-KW"/>
</dbReference>
<dbReference type="RefSeq" id="WP_143124920.1">
    <property type="nucleotide sequence ID" value="NZ_VJMG01000021.1"/>
</dbReference>
<dbReference type="Pfam" id="PF00672">
    <property type="entry name" value="HAMP"/>
    <property type="match status" value="1"/>
</dbReference>
<evidence type="ECO:0000256" key="4">
    <source>
        <dbReference type="PROSITE-ProRule" id="PRU00284"/>
    </source>
</evidence>
<feature type="domain" description="HAMP" evidence="8">
    <location>
        <begin position="211"/>
        <end position="264"/>
    </location>
</feature>
<feature type="region of interest" description="Disordered" evidence="5">
    <location>
        <begin position="268"/>
        <end position="287"/>
    </location>
</feature>
<feature type="transmembrane region" description="Helical" evidence="6">
    <location>
        <begin position="12"/>
        <end position="32"/>
    </location>
</feature>
<feature type="compositionally biased region" description="Polar residues" evidence="5">
    <location>
        <begin position="664"/>
        <end position="674"/>
    </location>
</feature>
<comment type="caution">
    <text evidence="9">The sequence shown here is derived from an EMBL/GenBank/DDBJ whole genome shotgun (WGS) entry which is preliminary data.</text>
</comment>
<dbReference type="AlphaFoldDB" id="A0A549TBS8"/>
<feature type="domain" description="HAMP" evidence="8">
    <location>
        <begin position="292"/>
        <end position="344"/>
    </location>
</feature>
<evidence type="ECO:0000256" key="2">
    <source>
        <dbReference type="ARBA" id="ARBA00022500"/>
    </source>
</evidence>
<dbReference type="GO" id="GO:0016020">
    <property type="term" value="C:membrane"/>
    <property type="evidence" value="ECO:0007669"/>
    <property type="project" value="UniProtKB-SubCell"/>
</dbReference>
<keyword evidence="6" id="KW-0812">Transmembrane</keyword>
<dbReference type="PRINTS" id="PR00260">
    <property type="entry name" value="CHEMTRNSDUCR"/>
</dbReference>
<dbReference type="Proteomes" id="UP000316801">
    <property type="component" value="Unassembled WGS sequence"/>
</dbReference>
<protein>
    <submittedName>
        <fullName evidence="9">HAMP domain-containing protein</fullName>
    </submittedName>
</protein>
<feature type="transmembrane region" description="Helical" evidence="6">
    <location>
        <begin position="187"/>
        <end position="209"/>
    </location>
</feature>
<dbReference type="GO" id="GO:0004888">
    <property type="term" value="F:transmembrane signaling receptor activity"/>
    <property type="evidence" value="ECO:0007669"/>
    <property type="project" value="InterPro"/>
</dbReference>
<keyword evidence="4" id="KW-0807">Transducer</keyword>
<evidence type="ECO:0000256" key="1">
    <source>
        <dbReference type="ARBA" id="ARBA00004370"/>
    </source>
</evidence>
<evidence type="ECO:0000256" key="3">
    <source>
        <dbReference type="ARBA" id="ARBA00029447"/>
    </source>
</evidence>